<comment type="caution">
    <text evidence="1">The sequence shown here is derived from an EMBL/GenBank/DDBJ whole genome shotgun (WGS) entry which is preliminary data.</text>
</comment>
<sequence length="284" mass="32448">MGVFQKVVDTARRTVKKPPQPQSDMNTVSYYQYFLPCQDEDTIQVEDLPGKRSPDFLDAHSMGSRLDSDLHTGTEDTFRSYATAARSNLIGFQSFEKCDEHWHLYDGREVKVGFSPKFDPVEKGIAGFKYCGQTRAHPILLLVRLAFVTSQPDFDCDSFICPPEDKELFRQTLEHAMDIGHFLQEYKSRGDEGEEINSAREDKGDKGRKKGGKKERWEERKVGRKIREERKGRDHDTGKDRGQDSGPSKPGDLPHEGMVIHCIVMEELITPDQHRPPTLLKHSP</sequence>
<dbReference type="Proteomes" id="UP001163835">
    <property type="component" value="Unassembled WGS sequence"/>
</dbReference>
<name>A0ACC1TLX3_9AGAR</name>
<dbReference type="EMBL" id="MU795545">
    <property type="protein sequence ID" value="KAJ3805706.1"/>
    <property type="molecule type" value="Genomic_DNA"/>
</dbReference>
<organism evidence="1 2">
    <name type="scientific">Lentinula aff. lateritia</name>
    <dbReference type="NCBI Taxonomy" id="2804960"/>
    <lineage>
        <taxon>Eukaryota</taxon>
        <taxon>Fungi</taxon>
        <taxon>Dikarya</taxon>
        <taxon>Basidiomycota</taxon>
        <taxon>Agaricomycotina</taxon>
        <taxon>Agaricomycetes</taxon>
        <taxon>Agaricomycetidae</taxon>
        <taxon>Agaricales</taxon>
        <taxon>Marasmiineae</taxon>
        <taxon>Omphalotaceae</taxon>
        <taxon>Lentinula</taxon>
    </lineage>
</organism>
<gene>
    <name evidence="1" type="ORF">F5876DRAFT_69568</name>
</gene>
<proteinExistence type="predicted"/>
<evidence type="ECO:0000313" key="1">
    <source>
        <dbReference type="EMBL" id="KAJ3805706.1"/>
    </source>
</evidence>
<keyword evidence="2" id="KW-1185">Reference proteome</keyword>
<reference evidence="1" key="1">
    <citation type="submission" date="2022-09" db="EMBL/GenBank/DDBJ databases">
        <title>A Global Phylogenomic Analysis of the Shiitake Genus Lentinula.</title>
        <authorList>
            <consortium name="DOE Joint Genome Institute"/>
            <person name="Sierra-Patev S."/>
            <person name="Min B."/>
            <person name="Naranjo-Ortiz M."/>
            <person name="Looney B."/>
            <person name="Konkel Z."/>
            <person name="Slot J.C."/>
            <person name="Sakamoto Y."/>
            <person name="Steenwyk J.L."/>
            <person name="Rokas A."/>
            <person name="Carro J."/>
            <person name="Camarero S."/>
            <person name="Ferreira P."/>
            <person name="Molpeceres G."/>
            <person name="Ruiz-Duenas F.J."/>
            <person name="Serrano A."/>
            <person name="Henrissat B."/>
            <person name="Drula E."/>
            <person name="Hughes K.W."/>
            <person name="Mata J.L."/>
            <person name="Ishikawa N.K."/>
            <person name="Vargas-Isla R."/>
            <person name="Ushijima S."/>
            <person name="Smith C.A."/>
            <person name="Ahrendt S."/>
            <person name="Andreopoulos W."/>
            <person name="He G."/>
            <person name="Labutti K."/>
            <person name="Lipzen A."/>
            <person name="Ng V."/>
            <person name="Riley R."/>
            <person name="Sandor L."/>
            <person name="Barry K."/>
            <person name="Martinez A.T."/>
            <person name="Xiao Y."/>
            <person name="Gibbons J.G."/>
            <person name="Terashima K."/>
            <person name="Grigoriev I.V."/>
            <person name="Hibbett D.S."/>
        </authorList>
    </citation>
    <scope>NUCLEOTIDE SEQUENCE</scope>
    <source>
        <strain evidence="1">TMI1499</strain>
    </source>
</reference>
<accession>A0ACC1TLX3</accession>
<evidence type="ECO:0000313" key="2">
    <source>
        <dbReference type="Proteomes" id="UP001163835"/>
    </source>
</evidence>
<protein>
    <submittedName>
        <fullName evidence="1">Uncharacterized protein</fullName>
    </submittedName>
</protein>